<evidence type="ECO:0000256" key="1">
    <source>
        <dbReference type="ARBA" id="ARBA00004651"/>
    </source>
</evidence>
<dbReference type="GO" id="GO:0055091">
    <property type="term" value="P:phospholipid homeostasis"/>
    <property type="evidence" value="ECO:0007669"/>
    <property type="project" value="TreeGrafter"/>
</dbReference>
<evidence type="ECO:0000256" key="7">
    <source>
        <dbReference type="SAM" id="Phobius"/>
    </source>
</evidence>
<evidence type="ECO:0000256" key="4">
    <source>
        <dbReference type="ARBA" id="ARBA00022989"/>
    </source>
</evidence>
<dbReference type="InterPro" id="IPR051211">
    <property type="entry name" value="PG_lysyltransferase"/>
</dbReference>
<dbReference type="Proteomes" id="UP000441523">
    <property type="component" value="Unassembled WGS sequence"/>
</dbReference>
<dbReference type="SUPFAM" id="SSF55729">
    <property type="entry name" value="Acyl-CoA N-acyltransferases (Nat)"/>
    <property type="match status" value="1"/>
</dbReference>
<dbReference type="InterPro" id="IPR024320">
    <property type="entry name" value="LPG_synthase_C"/>
</dbReference>
<keyword evidence="5 7" id="KW-0472">Membrane</keyword>
<feature type="transmembrane region" description="Helical" evidence="7">
    <location>
        <begin position="295"/>
        <end position="317"/>
    </location>
</feature>
<dbReference type="EMBL" id="VZZJ01000005">
    <property type="protein sequence ID" value="KAB1074348.1"/>
    <property type="molecule type" value="Genomic_DNA"/>
</dbReference>
<feature type="transmembrane region" description="Helical" evidence="7">
    <location>
        <begin position="337"/>
        <end position="362"/>
    </location>
</feature>
<comment type="subcellular location">
    <subcellularLocation>
        <location evidence="1">Cell membrane</location>
        <topology evidence="1">Multi-pass membrane protein</topology>
    </subcellularLocation>
</comment>
<dbReference type="PANTHER" id="PTHR34697">
    <property type="entry name" value="PHOSPHATIDYLGLYCEROL LYSYLTRANSFERASE"/>
    <property type="match status" value="1"/>
</dbReference>
<evidence type="ECO:0000256" key="3">
    <source>
        <dbReference type="ARBA" id="ARBA00022692"/>
    </source>
</evidence>
<evidence type="ECO:0000256" key="6">
    <source>
        <dbReference type="SAM" id="MobiDB-lite"/>
    </source>
</evidence>
<feature type="region of interest" description="Disordered" evidence="6">
    <location>
        <begin position="1"/>
        <end position="56"/>
    </location>
</feature>
<name>A0A6N6MUE7_9HYPH</name>
<dbReference type="NCBIfam" id="NF033480">
    <property type="entry name" value="bifunc_MprF"/>
    <property type="match status" value="1"/>
</dbReference>
<dbReference type="AlphaFoldDB" id="A0A6N6MUE7"/>
<feature type="transmembrane region" description="Helical" evidence="7">
    <location>
        <begin position="451"/>
        <end position="471"/>
    </location>
</feature>
<feature type="transmembrane region" description="Helical" evidence="7">
    <location>
        <begin position="383"/>
        <end position="405"/>
    </location>
</feature>
<feature type="transmembrane region" description="Helical" evidence="7">
    <location>
        <begin position="425"/>
        <end position="444"/>
    </location>
</feature>
<evidence type="ECO:0000256" key="2">
    <source>
        <dbReference type="ARBA" id="ARBA00022475"/>
    </source>
</evidence>
<keyword evidence="10" id="KW-1185">Reference proteome</keyword>
<evidence type="ECO:0000259" key="8">
    <source>
        <dbReference type="Pfam" id="PF09924"/>
    </source>
</evidence>
<accession>A0A6N6MUE7</accession>
<dbReference type="Pfam" id="PF09924">
    <property type="entry name" value="LPG_synthase_C"/>
    <property type="match status" value="1"/>
</dbReference>
<feature type="transmembrane region" description="Helical" evidence="7">
    <location>
        <begin position="477"/>
        <end position="496"/>
    </location>
</feature>
<organism evidence="9 10">
    <name type="scientific">Methylobacterium planeticum</name>
    <dbReference type="NCBI Taxonomy" id="2615211"/>
    <lineage>
        <taxon>Bacteria</taxon>
        <taxon>Pseudomonadati</taxon>
        <taxon>Pseudomonadota</taxon>
        <taxon>Alphaproteobacteria</taxon>
        <taxon>Hyphomicrobiales</taxon>
        <taxon>Methylobacteriaceae</taxon>
        <taxon>Methylobacterium</taxon>
    </lineage>
</organism>
<feature type="transmembrane region" description="Helical" evidence="7">
    <location>
        <begin position="528"/>
        <end position="548"/>
    </location>
</feature>
<feature type="transmembrane region" description="Helical" evidence="7">
    <location>
        <begin position="261"/>
        <end position="283"/>
    </location>
</feature>
<feature type="compositionally biased region" description="Polar residues" evidence="6">
    <location>
        <begin position="28"/>
        <end position="40"/>
    </location>
</feature>
<feature type="domain" description="Phosphatidylglycerol lysyltransferase C-terminal" evidence="8">
    <location>
        <begin position="616"/>
        <end position="899"/>
    </location>
</feature>
<dbReference type="InterPro" id="IPR016181">
    <property type="entry name" value="Acyl_CoA_acyltransferase"/>
</dbReference>
<dbReference type="PANTHER" id="PTHR34697:SF2">
    <property type="entry name" value="PHOSPHATIDYLGLYCEROL LYSYLTRANSFERASE"/>
    <property type="match status" value="1"/>
</dbReference>
<gene>
    <name evidence="9" type="primary">mprF</name>
    <name evidence="9" type="ORF">F6X51_08220</name>
</gene>
<feature type="transmembrane region" description="Helical" evidence="7">
    <location>
        <begin position="185"/>
        <end position="207"/>
    </location>
</feature>
<evidence type="ECO:0000313" key="10">
    <source>
        <dbReference type="Proteomes" id="UP000441523"/>
    </source>
</evidence>
<feature type="transmembrane region" description="Helical" evidence="7">
    <location>
        <begin position="568"/>
        <end position="585"/>
    </location>
</feature>
<proteinExistence type="predicted"/>
<reference evidence="9 10" key="1">
    <citation type="submission" date="2019-09" db="EMBL/GenBank/DDBJ databases">
        <title>YIM 132548 draft genome.</title>
        <authorList>
            <person name="Jiang L."/>
        </authorList>
    </citation>
    <scope>NUCLEOTIDE SEQUENCE [LARGE SCALE GENOMIC DNA]</scope>
    <source>
        <strain evidence="9 10">YIM 132548</strain>
    </source>
</reference>
<sequence>MHDSLAISAGASPGRHVPPPRSPDRAQPTLTTRMPTSSESLPLREGDLPRTGPGHPGLRARLKRAIAPMAGLCVTLLALAVIHRTLGSVTLEAVSGALAQIPAAALGLALAFTLVSFAAIGLYDLVAVETVAPGRLPRPLAAATGAAGYAVSNALGFPLLTQAALRYRLYGPRAVAIADVGRVLGASWFALLVSLVTMTALALLVGPPNLPGLPGLHPVLHRAAGATILSLVIGLVAWLGARERVLRLGRASLRLPTTRAALVQIGAGIVDLTAAAATLYVLLPADAVGSFPAFALIYVAATVVGIASHAPGGLGAFEATLIASLGVTGRADVIGGLLAYRIVYTLLPFGAALLGLALVEGLRRRALVAAPARALGRFLEPMVPRAAAGIALTGGLVLLASGATRDLATRIEILSQVVPLPFVEASHFAASLVGLALLVLARGLNRRLARAWRYALTLLVLGAAFSLGKGLDWEEALLLGTLAALLAVFRASFYRCPQVNPFLGRSLSAHSLAARSVSVASLAWRPTGLAGAAALVAAAIGLGFVLWRHCADADALWWQVAWDGDAPSLLRASFALMAGVAAIGFDSAVNRRGLAAGAEAGIPPAVRAAVARAPGAAASLALLGDKQFITSADGQGFVMYARAGRSLVALGEPVGPESRAAELAWAFREHADRAAARPVFYGVGPENLPLFLDMGLAALKLGEVARVPLAAFSLKGPARHDLRYGARRAEKEGLTFAILPRSAVPEAMPELRAVSDAWLALKSGSEKRFSLGVFDPAYLAEFDLAVMRKAGRIVAFANLWRGADRHEMAIDLIRYTPDASRVIMDALFANLLLAAKAEGYRWFNLGAAPLSGLDDRRLASRWNRFGAFLYRRGADLYSFDGLRAFKQKFDPVWTPYYLICPGGLGTPKALLDVATLVNGSPLGLIRR</sequence>
<comment type="caution">
    <text evidence="9">The sequence shown here is derived from an EMBL/GenBank/DDBJ whole genome shotgun (WGS) entry which is preliminary data.</text>
</comment>
<keyword evidence="2" id="KW-1003">Cell membrane</keyword>
<feature type="transmembrane region" description="Helical" evidence="7">
    <location>
        <begin position="65"/>
        <end position="83"/>
    </location>
</feature>
<keyword evidence="3 7" id="KW-0812">Transmembrane</keyword>
<protein>
    <submittedName>
        <fullName evidence="9">Bifunctional lysylphosphatidylglycerol flippase/synthetase MprF</fullName>
    </submittedName>
</protein>
<dbReference type="GO" id="GO:0016755">
    <property type="term" value="F:aminoacyltransferase activity"/>
    <property type="evidence" value="ECO:0007669"/>
    <property type="project" value="TreeGrafter"/>
</dbReference>
<evidence type="ECO:0000256" key="5">
    <source>
        <dbReference type="ARBA" id="ARBA00023136"/>
    </source>
</evidence>
<feature type="transmembrane region" description="Helical" evidence="7">
    <location>
        <begin position="140"/>
        <end position="165"/>
    </location>
</feature>
<keyword evidence="4 7" id="KW-1133">Transmembrane helix</keyword>
<feature type="transmembrane region" description="Helical" evidence="7">
    <location>
        <begin position="103"/>
        <end position="128"/>
    </location>
</feature>
<evidence type="ECO:0000313" key="9">
    <source>
        <dbReference type="EMBL" id="KAB1074348.1"/>
    </source>
</evidence>
<feature type="transmembrane region" description="Helical" evidence="7">
    <location>
        <begin position="219"/>
        <end position="241"/>
    </location>
</feature>
<dbReference type="GO" id="GO:0005886">
    <property type="term" value="C:plasma membrane"/>
    <property type="evidence" value="ECO:0007669"/>
    <property type="project" value="UniProtKB-SubCell"/>
</dbReference>